<reference evidence="2" key="1">
    <citation type="submission" date="2024-03" db="EMBL/GenBank/DDBJ databases">
        <title>WGS assembly of Saponaria officinalis var. Norfolk2.</title>
        <authorList>
            <person name="Jenkins J."/>
            <person name="Shu S."/>
            <person name="Grimwood J."/>
            <person name="Barry K."/>
            <person name="Goodstein D."/>
            <person name="Schmutz J."/>
            <person name="Leebens-Mack J."/>
            <person name="Osbourn A."/>
        </authorList>
    </citation>
    <scope>NUCLEOTIDE SEQUENCE [LARGE SCALE GENOMIC DNA]</scope>
    <source>
        <strain evidence="2">JIC</strain>
    </source>
</reference>
<gene>
    <name evidence="2" type="ORF">RND81_06G022200</name>
</gene>
<evidence type="ECO:0000256" key="1">
    <source>
        <dbReference type="SAM" id="SignalP"/>
    </source>
</evidence>
<dbReference type="AlphaFoldDB" id="A0AAW1K8S3"/>
<keyword evidence="3" id="KW-1185">Reference proteome</keyword>
<organism evidence="2 3">
    <name type="scientific">Saponaria officinalis</name>
    <name type="common">Common soapwort</name>
    <name type="synonym">Lychnis saponaria</name>
    <dbReference type="NCBI Taxonomy" id="3572"/>
    <lineage>
        <taxon>Eukaryota</taxon>
        <taxon>Viridiplantae</taxon>
        <taxon>Streptophyta</taxon>
        <taxon>Embryophyta</taxon>
        <taxon>Tracheophyta</taxon>
        <taxon>Spermatophyta</taxon>
        <taxon>Magnoliopsida</taxon>
        <taxon>eudicotyledons</taxon>
        <taxon>Gunneridae</taxon>
        <taxon>Pentapetalae</taxon>
        <taxon>Caryophyllales</taxon>
        <taxon>Caryophyllaceae</taxon>
        <taxon>Caryophylleae</taxon>
        <taxon>Saponaria</taxon>
    </lineage>
</organism>
<evidence type="ECO:0000313" key="2">
    <source>
        <dbReference type="EMBL" id="KAK9713358.1"/>
    </source>
</evidence>
<evidence type="ECO:0008006" key="4">
    <source>
        <dbReference type="Google" id="ProtNLM"/>
    </source>
</evidence>
<protein>
    <recommendedName>
        <fullName evidence="4">Transmembrane protein</fullName>
    </recommendedName>
</protein>
<dbReference type="Proteomes" id="UP001443914">
    <property type="component" value="Unassembled WGS sequence"/>
</dbReference>
<proteinExistence type="predicted"/>
<feature type="signal peptide" evidence="1">
    <location>
        <begin position="1"/>
        <end position="29"/>
    </location>
</feature>
<feature type="chain" id="PRO_5043810950" description="Transmembrane protein" evidence="1">
    <location>
        <begin position="30"/>
        <end position="110"/>
    </location>
</feature>
<comment type="caution">
    <text evidence="2">The sequence shown here is derived from an EMBL/GenBank/DDBJ whole genome shotgun (WGS) entry which is preliminary data.</text>
</comment>
<accession>A0AAW1K8S3</accession>
<evidence type="ECO:0000313" key="3">
    <source>
        <dbReference type="Proteomes" id="UP001443914"/>
    </source>
</evidence>
<dbReference type="EMBL" id="JBDFQZ010000006">
    <property type="protein sequence ID" value="KAK9713358.1"/>
    <property type="molecule type" value="Genomic_DNA"/>
</dbReference>
<keyword evidence="1" id="KW-0732">Signal</keyword>
<name>A0AAW1K8S3_SAPOF</name>
<sequence>MAKFQIICLQLIVVVVLLFIVTGPPFAKSEHDDDMEKNARIYEVTTKRWDIKWDDVLARLQGLGNVKKISNDDNKVVGCIKHGDTCSVLNFGGCCSGLCIPSFGLVGDCA</sequence>